<dbReference type="SUPFAM" id="SSF56496">
    <property type="entry name" value="Fibrinogen C-terminal domain-like"/>
    <property type="match status" value="1"/>
</dbReference>
<dbReference type="HOGENOM" id="CLU_470577_0_0_1"/>
<keyword evidence="8" id="KW-1185">Reference proteome</keyword>
<dbReference type="Pfam" id="PF00147">
    <property type="entry name" value="Fibrinogen_C"/>
    <property type="match status" value="1"/>
</dbReference>
<reference evidence="7" key="2">
    <citation type="journal article" date="2008" name="Genome Biol.">
        <title>Improved genome assembly and evidence-based global gene model set for the chordate Ciona intestinalis: new insight into intron and operon populations.</title>
        <authorList>
            <person name="Satou Y."/>
            <person name="Mineta K."/>
            <person name="Ogasawara M."/>
            <person name="Sasakura Y."/>
            <person name="Shoguchi E."/>
            <person name="Ueno K."/>
            <person name="Yamada L."/>
            <person name="Matsumoto J."/>
            <person name="Wasserscheid J."/>
            <person name="Dewar K."/>
            <person name="Wiley G.B."/>
            <person name="Macmil S.L."/>
            <person name="Roe B.A."/>
            <person name="Zeller R.W."/>
            <person name="Hastings K.E."/>
            <person name="Lemaire P."/>
            <person name="Lindquist E."/>
            <person name="Endo T."/>
            <person name="Hotta K."/>
            <person name="Inaba K."/>
        </authorList>
    </citation>
    <scope>NUCLEOTIDE SEQUENCE [LARGE SCALE GENOMIC DNA]</scope>
    <source>
        <strain evidence="7">wild type</strain>
    </source>
</reference>
<evidence type="ECO:0000313" key="7">
    <source>
        <dbReference type="Ensembl" id="ENSCINP00000009495.3"/>
    </source>
</evidence>
<dbReference type="EMBL" id="EAAA01000648">
    <property type="status" value="NOT_ANNOTATED_CDS"/>
    <property type="molecule type" value="Genomic_DNA"/>
</dbReference>
<sequence length="586" mass="63733">MGNRPTLFSTPEHGRFYESIRGVKGDLGPYGSFGPPGPPGPPGVAGTRGRTADDPFKEQSDKPHVSCLATRESGVTQSGVYELLLTGEHAPFQVYCDMNTAGGGWTLVGSVHENNINGKCTVGDNWSGIEGPLEPQSKLTTSSAWVNVQTFGHPEGATSADYKSPAYFKTLATDIMVMQVPNDTPMSSWDSEKLLQFYSNNHFLRNYGGTLQALFGKHYPLKQQPRTNSDLDEGNLTPMQTAVRNISAAARAAVTNFHMYTYDASTYDQITDGGSDMYDDGNHVYYKIGEQPYKKIVYGRNYRDLASGVQITSYMDHPFMMLMWGANPGGTVPSFSIKVVSGTGADGAGNARSFSGSLTSSNLTCSYQAYVVSGLSDPSIGEVYFLCSNPVTWRSVVTSQLRRSAWSSTTDNLNNAVSVEGNPQNFLMGYTLLSMLADGIKLQNIGLLILQQKHLLLNRYINCARFNESVIVPVEYIKGSNDVIMSKIPVSSRNQVEPGYIHLRAVDVSGDTYAMCPGVRTSACDSQSVCLVGIPHGHNSTRKQMENCGDFAGWAGILSEHPTATLPSKTARSLNDQKSSFLIFTR</sequence>
<proteinExistence type="predicted"/>
<dbReference type="InterPro" id="IPR036056">
    <property type="entry name" value="Fibrinogen-like_C"/>
</dbReference>
<dbReference type="AlphaFoldDB" id="F6W3H6"/>
<evidence type="ECO:0000256" key="3">
    <source>
        <dbReference type="ARBA" id="ARBA00022837"/>
    </source>
</evidence>
<dbReference type="NCBIfam" id="NF040941">
    <property type="entry name" value="GGGWT_bact"/>
    <property type="match status" value="1"/>
</dbReference>
<dbReference type="PANTHER" id="PTHR16146">
    <property type="entry name" value="INTELECTIN"/>
    <property type="match status" value="1"/>
</dbReference>
<evidence type="ECO:0000259" key="6">
    <source>
        <dbReference type="PROSITE" id="PS51406"/>
    </source>
</evidence>
<evidence type="ECO:0000256" key="2">
    <source>
        <dbReference type="ARBA" id="ARBA00022734"/>
    </source>
</evidence>
<dbReference type="GO" id="GO:0070492">
    <property type="term" value="F:oligosaccharide binding"/>
    <property type="evidence" value="ECO:0000318"/>
    <property type="project" value="GO_Central"/>
</dbReference>
<keyword evidence="3" id="KW-0106">Calcium</keyword>
<dbReference type="PANTHER" id="PTHR16146:SF46">
    <property type="entry name" value="INTELECTIN-1A-RELATED"/>
    <property type="match status" value="1"/>
</dbReference>
<evidence type="ECO:0000256" key="5">
    <source>
        <dbReference type="SAM" id="MobiDB-lite"/>
    </source>
</evidence>
<protein>
    <recommendedName>
        <fullName evidence="6">Fibrinogen C-terminal domain-containing protein</fullName>
    </recommendedName>
</protein>
<feature type="domain" description="Fibrinogen C-terminal" evidence="6">
    <location>
        <begin position="58"/>
        <end position="127"/>
    </location>
</feature>
<dbReference type="GO" id="GO:0046872">
    <property type="term" value="F:metal ion binding"/>
    <property type="evidence" value="ECO:0007669"/>
    <property type="project" value="UniProtKB-KW"/>
</dbReference>
<dbReference type="Ensembl" id="ENSCINT00000009495.3">
    <property type="protein sequence ID" value="ENSCINP00000009495.3"/>
    <property type="gene ID" value="ENSCING00000004604.3"/>
</dbReference>
<dbReference type="InParanoid" id="F6W3H6"/>
<dbReference type="PROSITE" id="PS51406">
    <property type="entry name" value="FIBRINOGEN_C_2"/>
    <property type="match status" value="1"/>
</dbReference>
<evidence type="ECO:0000256" key="1">
    <source>
        <dbReference type="ARBA" id="ARBA00022723"/>
    </source>
</evidence>
<dbReference type="InterPro" id="IPR002181">
    <property type="entry name" value="Fibrinogen_a/b/g_C_dom"/>
</dbReference>
<reference evidence="8" key="1">
    <citation type="journal article" date="2002" name="Science">
        <title>The draft genome of Ciona intestinalis: insights into chordate and vertebrate origins.</title>
        <authorList>
            <person name="Dehal P."/>
            <person name="Satou Y."/>
            <person name="Campbell R.K."/>
            <person name="Chapman J."/>
            <person name="Degnan B."/>
            <person name="De Tomaso A."/>
            <person name="Davidson B."/>
            <person name="Di Gregorio A."/>
            <person name="Gelpke M."/>
            <person name="Goodstein D.M."/>
            <person name="Harafuji N."/>
            <person name="Hastings K.E."/>
            <person name="Ho I."/>
            <person name="Hotta K."/>
            <person name="Huang W."/>
            <person name="Kawashima T."/>
            <person name="Lemaire P."/>
            <person name="Martinez D."/>
            <person name="Meinertzhagen I.A."/>
            <person name="Necula S."/>
            <person name="Nonaka M."/>
            <person name="Putnam N."/>
            <person name="Rash S."/>
            <person name="Saiga H."/>
            <person name="Satake M."/>
            <person name="Terry A."/>
            <person name="Yamada L."/>
            <person name="Wang H.G."/>
            <person name="Awazu S."/>
            <person name="Azumi K."/>
            <person name="Boore J."/>
            <person name="Branno M."/>
            <person name="Chin-Bow S."/>
            <person name="DeSantis R."/>
            <person name="Doyle S."/>
            <person name="Francino P."/>
            <person name="Keys D.N."/>
            <person name="Haga S."/>
            <person name="Hayashi H."/>
            <person name="Hino K."/>
            <person name="Imai K.S."/>
            <person name="Inaba K."/>
            <person name="Kano S."/>
            <person name="Kobayashi K."/>
            <person name="Kobayashi M."/>
            <person name="Lee B.I."/>
            <person name="Makabe K.W."/>
            <person name="Manohar C."/>
            <person name="Matassi G."/>
            <person name="Medina M."/>
            <person name="Mochizuki Y."/>
            <person name="Mount S."/>
            <person name="Morishita T."/>
            <person name="Miura S."/>
            <person name="Nakayama A."/>
            <person name="Nishizaka S."/>
            <person name="Nomoto H."/>
            <person name="Ohta F."/>
            <person name="Oishi K."/>
            <person name="Rigoutsos I."/>
            <person name="Sano M."/>
            <person name="Sasaki A."/>
            <person name="Sasakura Y."/>
            <person name="Shoguchi E."/>
            <person name="Shin-i T."/>
            <person name="Spagnuolo A."/>
            <person name="Stainier D."/>
            <person name="Suzuki M.M."/>
            <person name="Tassy O."/>
            <person name="Takatori N."/>
            <person name="Tokuoka M."/>
            <person name="Yagi K."/>
            <person name="Yoshizaki F."/>
            <person name="Wada S."/>
            <person name="Zhang C."/>
            <person name="Hyatt P.D."/>
            <person name="Larimer F."/>
            <person name="Detter C."/>
            <person name="Doggett N."/>
            <person name="Glavina T."/>
            <person name="Hawkins T."/>
            <person name="Richardson P."/>
            <person name="Lucas S."/>
            <person name="Kohara Y."/>
            <person name="Levine M."/>
            <person name="Satoh N."/>
            <person name="Rokhsar D.S."/>
        </authorList>
    </citation>
    <scope>NUCLEOTIDE SEQUENCE [LARGE SCALE GENOMIC DNA]</scope>
</reference>
<feature type="region of interest" description="Disordered" evidence="5">
    <location>
        <begin position="27"/>
        <end position="63"/>
    </location>
</feature>
<keyword evidence="4" id="KW-1015">Disulfide bond</keyword>
<reference evidence="7" key="3">
    <citation type="submission" date="2025-08" db="UniProtKB">
        <authorList>
            <consortium name="Ensembl"/>
        </authorList>
    </citation>
    <scope>IDENTIFICATION</scope>
</reference>
<keyword evidence="1" id="KW-0479">Metal-binding</keyword>
<reference evidence="7" key="4">
    <citation type="submission" date="2025-09" db="UniProtKB">
        <authorList>
            <consortium name="Ensembl"/>
        </authorList>
    </citation>
    <scope>IDENTIFICATION</scope>
</reference>
<dbReference type="Proteomes" id="UP000008144">
    <property type="component" value="Chromosome 11"/>
</dbReference>
<dbReference type="GeneTree" id="ENSGT00940000163443"/>
<name>F6W3H6_CIOIN</name>
<evidence type="ECO:0000313" key="8">
    <source>
        <dbReference type="Proteomes" id="UP000008144"/>
    </source>
</evidence>
<dbReference type="OMA" id="MVMQVPN"/>
<keyword evidence="2" id="KW-0430">Lectin</keyword>
<dbReference type="InterPro" id="IPR014716">
    <property type="entry name" value="Fibrinogen_a/b/g_C_1"/>
</dbReference>
<dbReference type="Gene3D" id="3.90.215.10">
    <property type="entry name" value="Gamma Fibrinogen, chain A, domain 1"/>
    <property type="match status" value="1"/>
</dbReference>
<accession>F6W3H6</accession>
<dbReference type="GO" id="GO:0005615">
    <property type="term" value="C:extracellular space"/>
    <property type="evidence" value="ECO:0000318"/>
    <property type="project" value="GO_Central"/>
</dbReference>
<evidence type="ECO:0000256" key="4">
    <source>
        <dbReference type="ARBA" id="ARBA00023157"/>
    </source>
</evidence>
<organism evidence="7 8">
    <name type="scientific">Ciona intestinalis</name>
    <name type="common">Transparent sea squirt</name>
    <name type="synonym">Ascidia intestinalis</name>
    <dbReference type="NCBI Taxonomy" id="7719"/>
    <lineage>
        <taxon>Eukaryota</taxon>
        <taxon>Metazoa</taxon>
        <taxon>Chordata</taxon>
        <taxon>Tunicata</taxon>
        <taxon>Ascidiacea</taxon>
        <taxon>Phlebobranchia</taxon>
        <taxon>Cionidae</taxon>
        <taxon>Ciona</taxon>
    </lineage>
</organism>
<feature type="compositionally biased region" description="Basic and acidic residues" evidence="5">
    <location>
        <begin position="50"/>
        <end position="63"/>
    </location>
</feature>